<dbReference type="SUPFAM" id="SSF51905">
    <property type="entry name" value="FAD/NAD(P)-binding domain"/>
    <property type="match status" value="1"/>
</dbReference>
<dbReference type="EMBL" id="JWJH01000034">
    <property type="protein sequence ID" value="KJF65441.1"/>
    <property type="molecule type" value="Genomic_DNA"/>
</dbReference>
<proteinExistence type="predicted"/>
<dbReference type="Proteomes" id="UP000052068">
    <property type="component" value="Unassembled WGS sequence"/>
</dbReference>
<feature type="domain" description="FAD dependent oxidoreductase" evidence="2">
    <location>
        <begin position="10"/>
        <end position="399"/>
    </location>
</feature>
<gene>
    <name evidence="3" type="ORF">RS75_23050</name>
</gene>
<keyword evidence="4" id="KW-1185">Reference proteome</keyword>
<keyword evidence="1" id="KW-0560">Oxidoreductase</keyword>
<dbReference type="InterPro" id="IPR006076">
    <property type="entry name" value="FAD-dep_OxRdtase"/>
</dbReference>
<evidence type="ECO:0000313" key="3">
    <source>
        <dbReference type="EMBL" id="KJF65441.1"/>
    </source>
</evidence>
<evidence type="ECO:0000313" key="4">
    <source>
        <dbReference type="Proteomes" id="UP000052068"/>
    </source>
</evidence>
<organism evidence="3 4">
    <name type="scientific">Rhizobium nepotum 39/7</name>
    <dbReference type="NCBI Taxonomy" id="1368418"/>
    <lineage>
        <taxon>Bacteria</taxon>
        <taxon>Pseudomonadati</taxon>
        <taxon>Pseudomonadota</taxon>
        <taxon>Alphaproteobacteria</taxon>
        <taxon>Hyphomicrobiales</taxon>
        <taxon>Rhizobiaceae</taxon>
        <taxon>Rhizobium/Agrobacterium group</taxon>
        <taxon>Rhizobium</taxon>
    </lineage>
</organism>
<dbReference type="InterPro" id="IPR036188">
    <property type="entry name" value="FAD/NAD-bd_sf"/>
</dbReference>
<reference evidence="3 4" key="1">
    <citation type="submission" date="2015-03" db="EMBL/GenBank/DDBJ databases">
        <title>Draft Genome Sequences of Agrobacterium nepotum Strain 39/7T (= CFBP 7436T = LMG 26435T) and Agrobacterium sp. Strain KFB 330 (= CFBP 8308 = LMG 28674).</title>
        <authorList>
            <person name="Kuzmanovic N."/>
            <person name="Pulawska J."/>
            <person name="Obradovic A."/>
        </authorList>
    </citation>
    <scope>NUCLEOTIDE SEQUENCE [LARGE SCALE GENOMIC DNA]</scope>
    <source>
        <strain evidence="3 4">39/7</strain>
    </source>
</reference>
<dbReference type="SUPFAM" id="SSF54373">
    <property type="entry name" value="FAD-linked reductases, C-terminal domain"/>
    <property type="match status" value="1"/>
</dbReference>
<name>A0ABR5CKW3_9HYPH</name>
<evidence type="ECO:0000256" key="1">
    <source>
        <dbReference type="ARBA" id="ARBA00023002"/>
    </source>
</evidence>
<dbReference type="PANTHER" id="PTHR13847:SF289">
    <property type="entry name" value="GLYCINE OXIDASE"/>
    <property type="match status" value="1"/>
</dbReference>
<dbReference type="PANTHER" id="PTHR13847">
    <property type="entry name" value="SARCOSINE DEHYDROGENASE-RELATED"/>
    <property type="match status" value="1"/>
</dbReference>
<protein>
    <recommendedName>
        <fullName evidence="2">FAD dependent oxidoreductase domain-containing protein</fullName>
    </recommendedName>
</protein>
<dbReference type="Gene3D" id="3.30.9.10">
    <property type="entry name" value="D-Amino Acid Oxidase, subunit A, domain 2"/>
    <property type="match status" value="1"/>
</dbReference>
<comment type="caution">
    <text evidence="3">The sequence shown here is derived from an EMBL/GenBank/DDBJ whole genome shotgun (WGS) entry which is preliminary data.</text>
</comment>
<sequence length="419" mass="45640">MSPISSHQHIVVIGAGIIGIQCALELQTRGFSVSVVDSKEPGTATSEGNAGCIAVAEIFPISLPGLIWSVPKMLADPLGPLSIRWGYLPQLSPWLWQFLLAGRRRPSEKITGELAALLGHSWSDHQVVAKRTGTEYLFKHEGFLFAYHTERGYKESAHEWSVRTQHGISYTRLTRNELLELEPELNPGFFAGVHVPGVRHSINPKKLVQELALEFKRNGGAILKANAKDFGFRDGRISQVFLDNGQTVETKGVVLAAGAWSGTISSKLGYKVPLDTERGYNTTIPSPAVSVTRPIFLVERSAVITPMEMGLRIGGAVELAGLKAPANFSRAKALLSHGKSALPRLNLENGREWMGFRPSMPDSKPIISRSGHHPNVYFAFGHGHLGLTLAATTARLIGDMSSTDLTPTEAIPFSIERFV</sequence>
<dbReference type="RefSeq" id="WP_045024814.1">
    <property type="nucleotide sequence ID" value="NZ_JWJH01000034.1"/>
</dbReference>
<dbReference type="Pfam" id="PF01266">
    <property type="entry name" value="DAO"/>
    <property type="match status" value="1"/>
</dbReference>
<evidence type="ECO:0000259" key="2">
    <source>
        <dbReference type="Pfam" id="PF01266"/>
    </source>
</evidence>
<dbReference type="Gene3D" id="3.50.50.60">
    <property type="entry name" value="FAD/NAD(P)-binding domain"/>
    <property type="match status" value="2"/>
</dbReference>
<accession>A0ABR5CKW3</accession>